<dbReference type="EMBL" id="CP035810">
    <property type="protein sequence ID" value="QIN29918.1"/>
    <property type="molecule type" value="Genomic_DNA"/>
</dbReference>
<dbReference type="InterPro" id="IPR036390">
    <property type="entry name" value="WH_DNA-bd_sf"/>
</dbReference>
<dbReference type="PROSITE" id="PS52050">
    <property type="entry name" value="WYL"/>
    <property type="match status" value="1"/>
</dbReference>
<evidence type="ECO:0000313" key="5">
    <source>
        <dbReference type="Proteomes" id="UP000501518"/>
    </source>
</evidence>
<accession>A0A6G8KYM9</accession>
<sequence>MGSSSPPGSGLFRPLCDRYIATIENMSRRTDQRTLDLLGLLAAGRAVTSAALAATLGTSERSVRRDIAALREAGYRIEASTGPGGGYISPGGVTLPPLQYTADEAFTLALALGSLTSIGVHERDGAVATASAKLAAVLPGPLAAEVDRAAAAIHAAAGNEPQVPLARIAGLARAIAAGCLADIHHTRGETTVERRVEPYALVVFGSHWYLVAHRHDTSPADGWRTYRLDRITEVHQTTFAFTPRSSAPVVTDPVEFVRQQVTAAVYEVMVTAIVEAPSAEVSERFPGRSGTVEPIDDARCRVRIGAGTGSLRWLLLYLLSLDVPFTITDPPEARTELERLAATAADAAHRRPD</sequence>
<dbReference type="AlphaFoldDB" id="A0A6G8KYM9"/>
<dbReference type="Pfam" id="PF25583">
    <property type="entry name" value="WCX"/>
    <property type="match status" value="1"/>
</dbReference>
<dbReference type="InterPro" id="IPR028349">
    <property type="entry name" value="PafC-like"/>
</dbReference>
<dbReference type="InterPro" id="IPR001034">
    <property type="entry name" value="DeoR_HTH"/>
</dbReference>
<dbReference type="PIRSF" id="PIRSF016838">
    <property type="entry name" value="PafC"/>
    <property type="match status" value="1"/>
</dbReference>
<dbReference type="Gene3D" id="1.10.10.10">
    <property type="entry name" value="Winged helix-like DNA-binding domain superfamily/Winged helix DNA-binding domain"/>
    <property type="match status" value="1"/>
</dbReference>
<dbReference type="InterPro" id="IPR013196">
    <property type="entry name" value="HTH_11"/>
</dbReference>
<dbReference type="InterPro" id="IPR026881">
    <property type="entry name" value="WYL_dom"/>
</dbReference>
<keyword evidence="2" id="KW-0804">Transcription</keyword>
<keyword evidence="1" id="KW-0805">Transcription regulation</keyword>
<name>A0A6G8KYM9_9MICO</name>
<dbReference type="Pfam" id="PF13280">
    <property type="entry name" value="WYL"/>
    <property type="match status" value="1"/>
</dbReference>
<dbReference type="InterPro" id="IPR051534">
    <property type="entry name" value="CBASS_pafABC_assoc_protein"/>
</dbReference>
<organism evidence="4 5">
    <name type="scientific">Brevibacterium luteolum</name>
    <dbReference type="NCBI Taxonomy" id="199591"/>
    <lineage>
        <taxon>Bacteria</taxon>
        <taxon>Bacillati</taxon>
        <taxon>Actinomycetota</taxon>
        <taxon>Actinomycetes</taxon>
        <taxon>Micrococcales</taxon>
        <taxon>Brevibacteriaceae</taxon>
        <taxon>Brevibacterium</taxon>
    </lineage>
</organism>
<dbReference type="SUPFAM" id="SSF46785">
    <property type="entry name" value="Winged helix' DNA-binding domain"/>
    <property type="match status" value="1"/>
</dbReference>
<proteinExistence type="predicted"/>
<dbReference type="PANTHER" id="PTHR34580:SF3">
    <property type="entry name" value="PROTEIN PAFB"/>
    <property type="match status" value="1"/>
</dbReference>
<evidence type="ECO:0000256" key="1">
    <source>
        <dbReference type="ARBA" id="ARBA00023015"/>
    </source>
</evidence>
<dbReference type="InterPro" id="IPR057727">
    <property type="entry name" value="WCX_dom"/>
</dbReference>
<dbReference type="Proteomes" id="UP000501518">
    <property type="component" value="Chromosome"/>
</dbReference>
<feature type="domain" description="HTH deoR-type" evidence="3">
    <location>
        <begin position="30"/>
        <end position="95"/>
    </location>
</feature>
<reference evidence="4 5" key="1">
    <citation type="submission" date="2019-02" db="EMBL/GenBank/DDBJ databases">
        <title>Complete Genome Sequence and Methylome Analysis of Brevibacterium luteolum NEB1784.</title>
        <authorList>
            <person name="Fomenkov A."/>
            <person name="Roberts R.J."/>
        </authorList>
    </citation>
    <scope>NUCLEOTIDE SEQUENCE [LARGE SCALE GENOMIC DNA]</scope>
    <source>
        <strain evidence="4 5">NEB1784</strain>
    </source>
</reference>
<dbReference type="PANTHER" id="PTHR34580">
    <property type="match status" value="1"/>
</dbReference>
<evidence type="ECO:0000259" key="3">
    <source>
        <dbReference type="PROSITE" id="PS51000"/>
    </source>
</evidence>
<dbReference type="Pfam" id="PF08279">
    <property type="entry name" value="HTH_11"/>
    <property type="match status" value="1"/>
</dbReference>
<dbReference type="KEGG" id="blut:EW640_12015"/>
<dbReference type="PROSITE" id="PS51000">
    <property type="entry name" value="HTH_DEOR_2"/>
    <property type="match status" value="1"/>
</dbReference>
<dbReference type="InterPro" id="IPR036388">
    <property type="entry name" value="WH-like_DNA-bd_sf"/>
</dbReference>
<protein>
    <submittedName>
        <fullName evidence="4">WYL domain-containing protein</fullName>
    </submittedName>
</protein>
<gene>
    <name evidence="4" type="ORF">EW640_12015</name>
</gene>
<evidence type="ECO:0000313" key="4">
    <source>
        <dbReference type="EMBL" id="QIN29918.1"/>
    </source>
</evidence>
<dbReference type="GO" id="GO:0003700">
    <property type="term" value="F:DNA-binding transcription factor activity"/>
    <property type="evidence" value="ECO:0007669"/>
    <property type="project" value="InterPro"/>
</dbReference>
<evidence type="ECO:0000256" key="2">
    <source>
        <dbReference type="ARBA" id="ARBA00023163"/>
    </source>
</evidence>